<protein>
    <recommendedName>
        <fullName evidence="4">CCHC-type domain-containing protein</fullName>
    </recommendedName>
</protein>
<reference evidence="2 3" key="1">
    <citation type="journal article" date="2019" name="Sci. Rep.">
        <title>Orb-weaving spider Araneus ventricosus genome elucidates the spidroin gene catalogue.</title>
        <authorList>
            <person name="Kono N."/>
            <person name="Nakamura H."/>
            <person name="Ohtoshi R."/>
            <person name="Moran D.A.P."/>
            <person name="Shinohara A."/>
            <person name="Yoshida Y."/>
            <person name="Fujiwara M."/>
            <person name="Mori M."/>
            <person name="Tomita M."/>
            <person name="Arakawa K."/>
        </authorList>
    </citation>
    <scope>NUCLEOTIDE SEQUENCE [LARGE SCALE GENOMIC DNA]</scope>
</reference>
<organism evidence="2 3">
    <name type="scientific">Araneus ventricosus</name>
    <name type="common">Orbweaver spider</name>
    <name type="synonym">Epeira ventricosa</name>
    <dbReference type="NCBI Taxonomy" id="182803"/>
    <lineage>
        <taxon>Eukaryota</taxon>
        <taxon>Metazoa</taxon>
        <taxon>Ecdysozoa</taxon>
        <taxon>Arthropoda</taxon>
        <taxon>Chelicerata</taxon>
        <taxon>Arachnida</taxon>
        <taxon>Araneae</taxon>
        <taxon>Araneomorphae</taxon>
        <taxon>Entelegynae</taxon>
        <taxon>Araneoidea</taxon>
        <taxon>Araneidae</taxon>
        <taxon>Araneus</taxon>
    </lineage>
</organism>
<feature type="region of interest" description="Disordered" evidence="1">
    <location>
        <begin position="99"/>
        <end position="123"/>
    </location>
</feature>
<dbReference type="OrthoDB" id="6431089at2759"/>
<accession>A0A4Y2I7V2</accession>
<dbReference type="EMBL" id="BGPR01002433">
    <property type="protein sequence ID" value="GBM73339.1"/>
    <property type="molecule type" value="Genomic_DNA"/>
</dbReference>
<name>A0A4Y2I7V2_ARAVE</name>
<comment type="caution">
    <text evidence="2">The sequence shown here is derived from an EMBL/GenBank/DDBJ whole genome shotgun (WGS) entry which is preliminary data.</text>
</comment>
<evidence type="ECO:0000313" key="2">
    <source>
        <dbReference type="EMBL" id="GBM73339.1"/>
    </source>
</evidence>
<dbReference type="AlphaFoldDB" id="A0A4Y2I7V2"/>
<evidence type="ECO:0000313" key="3">
    <source>
        <dbReference type="Proteomes" id="UP000499080"/>
    </source>
</evidence>
<sequence length="405" mass="46212">MDSSIPLLSQPSILLKDIYDTTLAPLRRSVSNPSICSTDSTEFAIARTKDEDCNISQLISRIRNVINSKKSGKPYLTIAKMDRGNALLDLLESKIKDPSITTKDEETQVTELPSQTHHMPQQNQATNKDFLHSQEPTFASMLKRNMKQAPQKPKNPTILVYRKDISQNNTDQTNQENQNLEVLLRKELSCKEISIKNVKQVRNDGIAITCGEEKDIKALLEKIEQTKSLNENITARPPAKRHPSIIIYGIPNTTPPENIQEALQSNANIENSLRLRFKIRGRQPDTSHWVFEAPAEDFSRLKSLRKIAINWKMHGIQEFYHIKKCLRCQDFGHVVSECKCTKPFCGFCGNRHETYQCRANLPHCINCEHANATKNTGHRTDHPATSQNCPSYKRSIKSYKQSRDY</sequence>
<gene>
    <name evidence="2" type="ORF">AVEN_37590_1</name>
</gene>
<keyword evidence="3" id="KW-1185">Reference proteome</keyword>
<evidence type="ECO:0008006" key="4">
    <source>
        <dbReference type="Google" id="ProtNLM"/>
    </source>
</evidence>
<feature type="compositionally biased region" description="Polar residues" evidence="1">
    <location>
        <begin position="109"/>
        <end position="123"/>
    </location>
</feature>
<evidence type="ECO:0000256" key="1">
    <source>
        <dbReference type="SAM" id="MobiDB-lite"/>
    </source>
</evidence>
<proteinExistence type="predicted"/>
<dbReference type="Proteomes" id="UP000499080">
    <property type="component" value="Unassembled WGS sequence"/>
</dbReference>